<evidence type="ECO:0000313" key="6">
    <source>
        <dbReference type="EMBL" id="VEI12789.1"/>
    </source>
</evidence>
<feature type="transmembrane region" description="Helical" evidence="5">
    <location>
        <begin position="309"/>
        <end position="329"/>
    </location>
</feature>
<dbReference type="Proteomes" id="UP000269542">
    <property type="component" value="Chromosome"/>
</dbReference>
<feature type="transmembrane region" description="Helical" evidence="5">
    <location>
        <begin position="349"/>
        <end position="372"/>
    </location>
</feature>
<feature type="transmembrane region" description="Helical" evidence="5">
    <location>
        <begin position="238"/>
        <end position="262"/>
    </location>
</feature>
<feature type="transmembrane region" description="Helical" evidence="5">
    <location>
        <begin position="191"/>
        <end position="212"/>
    </location>
</feature>
<protein>
    <submittedName>
        <fullName evidence="6">Uncharacterized protein</fullName>
    </submittedName>
</protein>
<keyword evidence="3 5" id="KW-1133">Transmembrane helix</keyword>
<feature type="transmembrane region" description="Helical" evidence="5">
    <location>
        <begin position="94"/>
        <end position="127"/>
    </location>
</feature>
<dbReference type="InterPro" id="IPR035906">
    <property type="entry name" value="MetI-like_sf"/>
</dbReference>
<reference evidence="6 7" key="1">
    <citation type="submission" date="2018-12" db="EMBL/GenBank/DDBJ databases">
        <authorList>
            <consortium name="Pathogen Informatics"/>
        </authorList>
    </citation>
    <scope>NUCLEOTIDE SEQUENCE [LARGE SCALE GENOMIC DNA]</scope>
    <source>
        <strain evidence="6 7">NCTC13354</strain>
    </source>
</reference>
<name>A0A448PCX1_9ACTO</name>
<sequence length="482" mass="50144">MRARSVAAGSLLLLGAAWLIDADALRALLSSLAVTFPVALACSIIALPITVYGRGFHRPAGTYMAGAAVAFVLIPIPAITHVLSIFLVPFSRPILVATLLLASFPVAFLVQYATFHVSATAIMLASHSTRASLCSLWRIYPGQLSRSLLGPAVVASLVMAFDPGLALAAGTSQPVFGRVILDSISYYAAPSAPGTIIVLCAIASAWLVLALAPRASSSANTDNDSSHWRFVPPRWLTILARLICTVATCVYGAIVVNLAFHVAGSHLGDAVSTLGTSLILITVSLGVASGCAAWSWWLNVSARWPLRAAHLWLAGLGLTGGGLIIAALSRGLIHMGATPLAGGAGFAGGALGIVCAQFLLAYPVFFLIMAALRERHRTTIGIAYDAGASPLRVFATVFLPATRKYWVAAWAGLASFFMTHAAPTIFVDSPAWPQLGHVIALAAGSGDHAALATFSLVGFGASVLIALAFAGFIFRRSHANRA</sequence>
<dbReference type="OrthoDB" id="25189at2049"/>
<evidence type="ECO:0000256" key="1">
    <source>
        <dbReference type="ARBA" id="ARBA00004141"/>
    </source>
</evidence>
<dbReference type="AlphaFoldDB" id="A0A448PCX1"/>
<comment type="subcellular location">
    <subcellularLocation>
        <location evidence="1">Membrane</location>
        <topology evidence="1">Multi-pass membrane protein</topology>
    </subcellularLocation>
</comment>
<feature type="transmembrane region" description="Helical" evidence="5">
    <location>
        <begin position="148"/>
        <end position="171"/>
    </location>
</feature>
<organism evidence="6 7">
    <name type="scientific">Trueperella bialowiezensis</name>
    <dbReference type="NCBI Taxonomy" id="312285"/>
    <lineage>
        <taxon>Bacteria</taxon>
        <taxon>Bacillati</taxon>
        <taxon>Actinomycetota</taxon>
        <taxon>Actinomycetes</taxon>
        <taxon>Actinomycetales</taxon>
        <taxon>Actinomycetaceae</taxon>
        <taxon>Trueperella</taxon>
    </lineage>
</organism>
<evidence type="ECO:0000256" key="4">
    <source>
        <dbReference type="ARBA" id="ARBA00023136"/>
    </source>
</evidence>
<evidence type="ECO:0000256" key="2">
    <source>
        <dbReference type="ARBA" id="ARBA00022692"/>
    </source>
</evidence>
<evidence type="ECO:0000256" key="5">
    <source>
        <dbReference type="SAM" id="Phobius"/>
    </source>
</evidence>
<proteinExistence type="predicted"/>
<feature type="transmembrane region" description="Helical" evidence="5">
    <location>
        <begin position="274"/>
        <end position="297"/>
    </location>
</feature>
<feature type="transmembrane region" description="Helical" evidence="5">
    <location>
        <begin position="451"/>
        <end position="474"/>
    </location>
</feature>
<feature type="transmembrane region" description="Helical" evidence="5">
    <location>
        <begin position="32"/>
        <end position="51"/>
    </location>
</feature>
<evidence type="ECO:0000256" key="3">
    <source>
        <dbReference type="ARBA" id="ARBA00022989"/>
    </source>
</evidence>
<keyword evidence="4 5" id="KW-0472">Membrane</keyword>
<dbReference type="EMBL" id="LR134476">
    <property type="protein sequence ID" value="VEI12789.1"/>
    <property type="molecule type" value="Genomic_DNA"/>
</dbReference>
<dbReference type="KEGG" id="tbw:NCTC13354_00483"/>
<feature type="transmembrane region" description="Helical" evidence="5">
    <location>
        <begin position="63"/>
        <end position="88"/>
    </location>
</feature>
<accession>A0A448PCX1</accession>
<evidence type="ECO:0000313" key="7">
    <source>
        <dbReference type="Proteomes" id="UP000269542"/>
    </source>
</evidence>
<dbReference type="SUPFAM" id="SSF161098">
    <property type="entry name" value="MetI-like"/>
    <property type="match status" value="1"/>
</dbReference>
<dbReference type="RefSeq" id="WP_126415965.1">
    <property type="nucleotide sequence ID" value="NZ_LR134476.1"/>
</dbReference>
<gene>
    <name evidence="6" type="ORF">NCTC13354_00483</name>
</gene>
<dbReference type="GO" id="GO:0016020">
    <property type="term" value="C:membrane"/>
    <property type="evidence" value="ECO:0007669"/>
    <property type="project" value="UniProtKB-SubCell"/>
</dbReference>
<feature type="transmembrane region" description="Helical" evidence="5">
    <location>
        <begin position="405"/>
        <end position="426"/>
    </location>
</feature>
<keyword evidence="2 5" id="KW-0812">Transmembrane</keyword>
<keyword evidence="7" id="KW-1185">Reference proteome</keyword>